<evidence type="ECO:0000256" key="2">
    <source>
        <dbReference type="ARBA" id="ARBA00022475"/>
    </source>
</evidence>
<keyword evidence="3" id="KW-0808">Transferase</keyword>
<dbReference type="GO" id="GO:0016758">
    <property type="term" value="F:hexosyltransferase activity"/>
    <property type="evidence" value="ECO:0007669"/>
    <property type="project" value="InterPro"/>
</dbReference>
<evidence type="ECO:0000313" key="10">
    <source>
        <dbReference type="Proteomes" id="UP000034739"/>
    </source>
</evidence>
<name>A0A0G1X366_9BACT</name>
<proteinExistence type="inferred from homology"/>
<gene>
    <name evidence="9" type="ORF">UY16_C0001G0019</name>
</gene>
<feature type="transmembrane region" description="Helical" evidence="8">
    <location>
        <begin position="278"/>
        <end position="299"/>
    </location>
</feature>
<evidence type="ECO:0000256" key="7">
    <source>
        <dbReference type="ARBA" id="ARBA00024033"/>
    </source>
</evidence>
<accession>A0A0G1X366</accession>
<evidence type="ECO:0000256" key="3">
    <source>
        <dbReference type="ARBA" id="ARBA00022679"/>
    </source>
</evidence>
<sequence length="417" mass="47341">MSLLALDALLLFILSVPVVMRYRILPVTGTPYWLFGILFLILIVNLLVSLYSGFIKRSVVPKLKLFFLIATLAIVVVGTSVTAMVDRSRTAPVYNVHDIILQQEAAMRYLLQGKNPYKETYFGTFLEEWGYAESGKKAVNPALYHFVMPPWYLLFVFPFYFISTPLLGFFDGRMPLLFAMVGLLYIVYRWMKDKNLASAAVVITAISPATIDYFIEGRSDIFALFWLVWALYLLEKRKFAVSSLLFGLAVMSKQTTWFALPIYIVYSWLLLKKSFGKTILQLIPMLLVVLVTAGPFLLWDAKAFLDSTVFYLSGNSANSYPISGYGLSMVLYGLGVIKDIHGYYPFILWQIAVGLPVLVGVLWHMIKKPTMSRLLVGYGMVLVVFWYMSRYLNNSHVGFISSIFALGILKGWDEKTT</sequence>
<keyword evidence="4 8" id="KW-0812">Transmembrane</keyword>
<comment type="caution">
    <text evidence="9">The sequence shown here is derived from an EMBL/GenBank/DDBJ whole genome shotgun (WGS) entry which is preliminary data.</text>
</comment>
<dbReference type="Proteomes" id="UP000034739">
    <property type="component" value="Unassembled WGS sequence"/>
</dbReference>
<evidence type="ECO:0000256" key="4">
    <source>
        <dbReference type="ARBA" id="ARBA00022692"/>
    </source>
</evidence>
<evidence type="ECO:0000256" key="6">
    <source>
        <dbReference type="ARBA" id="ARBA00023136"/>
    </source>
</evidence>
<dbReference type="InterPro" id="IPR018584">
    <property type="entry name" value="GT87"/>
</dbReference>
<dbReference type="Pfam" id="PF09594">
    <property type="entry name" value="GT87"/>
    <property type="match status" value="1"/>
</dbReference>
<dbReference type="AlphaFoldDB" id="A0A0G1X366"/>
<reference evidence="9 10" key="1">
    <citation type="journal article" date="2015" name="Nature">
        <title>rRNA introns, odd ribosomes, and small enigmatic genomes across a large radiation of phyla.</title>
        <authorList>
            <person name="Brown C.T."/>
            <person name="Hug L.A."/>
            <person name="Thomas B.C."/>
            <person name="Sharon I."/>
            <person name="Castelle C.J."/>
            <person name="Singh A."/>
            <person name="Wilkins M.J."/>
            <person name="Williams K.H."/>
            <person name="Banfield J.F."/>
        </authorList>
    </citation>
    <scope>NUCLEOTIDE SEQUENCE [LARGE SCALE GENOMIC DNA]</scope>
</reference>
<feature type="transmembrane region" description="Helical" evidence="8">
    <location>
        <begin position="174"/>
        <end position="191"/>
    </location>
</feature>
<organism evidence="9 10">
    <name type="scientific">Candidatus Gottesmanbacteria bacterium GW2011_GWA2_47_9</name>
    <dbReference type="NCBI Taxonomy" id="1618445"/>
    <lineage>
        <taxon>Bacteria</taxon>
        <taxon>Candidatus Gottesmaniibacteriota</taxon>
    </lineage>
</organism>
<evidence type="ECO:0000256" key="8">
    <source>
        <dbReference type="SAM" id="Phobius"/>
    </source>
</evidence>
<comment type="subcellular location">
    <subcellularLocation>
        <location evidence="1">Cell membrane</location>
        <topology evidence="1">Multi-pass membrane protein</topology>
    </subcellularLocation>
</comment>
<keyword evidence="2" id="KW-1003">Cell membrane</keyword>
<feature type="transmembrane region" description="Helical" evidence="8">
    <location>
        <begin position="320"/>
        <end position="337"/>
    </location>
</feature>
<evidence type="ECO:0000256" key="1">
    <source>
        <dbReference type="ARBA" id="ARBA00004651"/>
    </source>
</evidence>
<comment type="similarity">
    <text evidence="7">Belongs to the glycosyltransferase 87 family.</text>
</comment>
<feature type="transmembrane region" description="Helical" evidence="8">
    <location>
        <begin position="142"/>
        <end position="162"/>
    </location>
</feature>
<evidence type="ECO:0008006" key="11">
    <source>
        <dbReference type="Google" id="ProtNLM"/>
    </source>
</evidence>
<feature type="transmembrane region" description="Helical" evidence="8">
    <location>
        <begin position="65"/>
        <end position="85"/>
    </location>
</feature>
<feature type="transmembrane region" description="Helical" evidence="8">
    <location>
        <begin position="343"/>
        <end position="363"/>
    </location>
</feature>
<feature type="transmembrane region" description="Helical" evidence="8">
    <location>
        <begin position="370"/>
        <end position="389"/>
    </location>
</feature>
<dbReference type="EMBL" id="LCOY01000001">
    <property type="protein sequence ID" value="KKU88865.1"/>
    <property type="molecule type" value="Genomic_DNA"/>
</dbReference>
<dbReference type="GO" id="GO:0005886">
    <property type="term" value="C:plasma membrane"/>
    <property type="evidence" value="ECO:0007669"/>
    <property type="project" value="UniProtKB-SubCell"/>
</dbReference>
<keyword evidence="5 8" id="KW-1133">Transmembrane helix</keyword>
<feature type="transmembrane region" description="Helical" evidence="8">
    <location>
        <begin position="31"/>
        <end position="53"/>
    </location>
</feature>
<protein>
    <recommendedName>
        <fullName evidence="11">Glycosyltransferase RgtA/B/C/D-like domain-containing protein</fullName>
    </recommendedName>
</protein>
<evidence type="ECO:0000256" key="5">
    <source>
        <dbReference type="ARBA" id="ARBA00022989"/>
    </source>
</evidence>
<feature type="transmembrane region" description="Helical" evidence="8">
    <location>
        <begin position="244"/>
        <end position="266"/>
    </location>
</feature>
<evidence type="ECO:0000313" key="9">
    <source>
        <dbReference type="EMBL" id="KKU88865.1"/>
    </source>
</evidence>
<keyword evidence="6 8" id="KW-0472">Membrane</keyword>